<organism evidence="5 6">
    <name type="scientific">Sphingobium indicum BiD32</name>
    <dbReference type="NCBI Taxonomy" id="1301087"/>
    <lineage>
        <taxon>Bacteria</taxon>
        <taxon>Pseudomonadati</taxon>
        <taxon>Pseudomonadota</taxon>
        <taxon>Alphaproteobacteria</taxon>
        <taxon>Sphingomonadales</taxon>
        <taxon>Sphingomonadaceae</taxon>
        <taxon>Sphingobium</taxon>
    </lineage>
</organism>
<evidence type="ECO:0000256" key="2">
    <source>
        <dbReference type="ARBA" id="ARBA00022801"/>
    </source>
</evidence>
<keyword evidence="2" id="KW-0378">Hydrolase</keyword>
<evidence type="ECO:0000256" key="1">
    <source>
        <dbReference type="ARBA" id="ARBA00022723"/>
    </source>
</evidence>
<proteinExistence type="predicted"/>
<comment type="caution">
    <text evidence="5">The sequence shown here is derived from an EMBL/GenBank/DDBJ whole genome shotgun (WGS) entry which is preliminary data.</text>
</comment>
<evidence type="ECO:0000313" key="6">
    <source>
        <dbReference type="Proteomes" id="UP000013201"/>
    </source>
</evidence>
<feature type="domain" description="HIRAN" evidence="4">
    <location>
        <begin position="2"/>
        <end position="42"/>
    </location>
</feature>
<evidence type="ECO:0000256" key="3">
    <source>
        <dbReference type="SAM" id="MobiDB-lite"/>
    </source>
</evidence>
<accession>N1MTQ8</accession>
<dbReference type="GO" id="GO:0016818">
    <property type="term" value="F:hydrolase activity, acting on acid anhydrides, in phosphorus-containing anhydrides"/>
    <property type="evidence" value="ECO:0007669"/>
    <property type="project" value="InterPro"/>
</dbReference>
<evidence type="ECO:0000259" key="4">
    <source>
        <dbReference type="Pfam" id="PF08797"/>
    </source>
</evidence>
<dbReference type="GO" id="GO:0003676">
    <property type="term" value="F:nucleic acid binding"/>
    <property type="evidence" value="ECO:0007669"/>
    <property type="project" value="InterPro"/>
</dbReference>
<evidence type="ECO:0000313" key="5">
    <source>
        <dbReference type="EMBL" id="CCW20139.1"/>
    </source>
</evidence>
<dbReference type="InterPro" id="IPR014905">
    <property type="entry name" value="HIRAN"/>
</dbReference>
<reference evidence="5 6" key="1">
    <citation type="submission" date="2013-03" db="EMBL/GenBank/DDBJ databases">
        <authorList>
            <person name="Le V."/>
        </authorList>
    </citation>
    <scope>NUCLEOTIDE SEQUENCE [LARGE SCALE GENOMIC DNA]</scope>
    <source>
        <strain evidence="5 6">BiD32</strain>
    </source>
</reference>
<gene>
    <name evidence="5" type="ORF">EBBID32_45100</name>
</gene>
<dbReference type="AlphaFoldDB" id="N1MTQ8"/>
<dbReference type="Proteomes" id="UP000013201">
    <property type="component" value="Unassembled WGS sequence"/>
</dbReference>
<keyword evidence="1" id="KW-0479">Metal-binding</keyword>
<feature type="region of interest" description="Disordered" evidence="3">
    <location>
        <begin position="70"/>
        <end position="103"/>
    </location>
</feature>
<keyword evidence="6" id="KW-1185">Reference proteome</keyword>
<protein>
    <recommendedName>
        <fullName evidence="4">HIRAN domain-containing protein</fullName>
    </recommendedName>
</protein>
<dbReference type="Gene3D" id="3.30.70.2330">
    <property type="match status" value="1"/>
</dbReference>
<feature type="compositionally biased region" description="Basic and acidic residues" evidence="3">
    <location>
        <begin position="91"/>
        <end position="103"/>
    </location>
</feature>
<dbReference type="GO" id="GO:0008270">
    <property type="term" value="F:zinc ion binding"/>
    <property type="evidence" value="ECO:0007669"/>
    <property type="project" value="InterPro"/>
</dbReference>
<reference evidence="6" key="2">
    <citation type="submission" date="2013-04" db="EMBL/GenBank/DDBJ databases">
        <title>Bisphenol A degrading Sphingobium sp. strain BiD32.</title>
        <authorList>
            <person name="Nielsen J.L."/>
            <person name="Zhou N.A."/>
            <person name="Kjeldal H."/>
        </authorList>
    </citation>
    <scope>NUCLEOTIDE SEQUENCE [LARGE SCALE GENOMIC DNA]</scope>
    <source>
        <strain evidence="6">BiD32</strain>
    </source>
</reference>
<dbReference type="Pfam" id="PF08797">
    <property type="entry name" value="HIRAN"/>
    <property type="match status" value="1"/>
</dbReference>
<dbReference type="EMBL" id="CAVK010000250">
    <property type="protein sequence ID" value="CCW20139.1"/>
    <property type="molecule type" value="Genomic_DNA"/>
</dbReference>
<name>N1MTQ8_9SPHN</name>
<sequence length="103" mass="11457">MHLRREPNNPADSRAIAVYSERNVQLGYVPAEQAQWIGSLLPTVRAIFQRADTFGPVIRVTFDGSEPVLPVIKPKPERPPHGGDCGVDDDWPPREPRDDFGGI</sequence>